<accession>A0A0H5Q7T8</accession>
<reference evidence="1" key="1">
    <citation type="submission" date="2015-06" db="EMBL/GenBank/DDBJ databases">
        <authorList>
            <person name="Joergensen T."/>
        </authorList>
    </citation>
    <scope>NUCLEOTIDE SEQUENCE</scope>
    <source>
        <strain evidence="1">RGRH1824</strain>
    </source>
</reference>
<sequence length="62" mass="7010">MRMYFLNFAECPRCAGCAHYKRLASQRKHSPRVCHYALDVGHSRGEPVQNCTKKTTVAIVTA</sequence>
<dbReference type="EMBL" id="LN854323">
    <property type="protein sequence ID" value="CRY98071.1"/>
    <property type="molecule type" value="Genomic_DNA"/>
</dbReference>
<proteinExistence type="predicted"/>
<reference evidence="1" key="2">
    <citation type="submission" date="2015-07" db="EMBL/GenBank/DDBJ databases">
        <title>Plasmids, circular viruses and viroids from rat gut.</title>
        <authorList>
            <person name="Jorgensen T.J."/>
            <person name="Hansen M.A."/>
            <person name="Xu Z."/>
            <person name="Tabak M.A."/>
            <person name="Sorensen S.J."/>
            <person name="Hansen L.H."/>
        </authorList>
    </citation>
    <scope>NUCLEOTIDE SEQUENCE</scope>
    <source>
        <strain evidence="1">RGRH1824</strain>
    </source>
</reference>
<organism evidence="1">
    <name type="scientific">uncultured prokaryote</name>
    <dbReference type="NCBI Taxonomy" id="198431"/>
    <lineage>
        <taxon>unclassified sequences</taxon>
        <taxon>environmental samples</taxon>
    </lineage>
</organism>
<evidence type="ECO:0000313" key="1">
    <source>
        <dbReference type="EMBL" id="CRY98071.1"/>
    </source>
</evidence>
<dbReference type="AlphaFoldDB" id="A0A0H5Q7T8"/>
<name>A0A0H5Q7T8_9ZZZZ</name>
<protein>
    <submittedName>
        <fullName evidence="1">Uncharacterized protein</fullName>
    </submittedName>
</protein>